<reference evidence="3 4" key="1">
    <citation type="journal article" name="Sci. Rep.">
        <title>Telomere-to-telomere assembled and centromere annotated genomes of the two main subspecies of the button mushroom Agaricus bisporus reveal especially polymorphic chromosome ends.</title>
        <authorList>
            <person name="Sonnenberg A.S.M."/>
            <person name="Sedaghat-Telgerd N."/>
            <person name="Lavrijssen B."/>
            <person name="Ohm R.A."/>
            <person name="Hendrickx P.M."/>
            <person name="Scholtmeijer K."/>
            <person name="Baars J.J.P."/>
            <person name="van Peer A."/>
        </authorList>
    </citation>
    <scope>NUCLEOTIDE SEQUENCE [LARGE SCALE GENOMIC DNA]</scope>
    <source>
        <strain evidence="3 4">H119_p4</strain>
    </source>
</reference>
<dbReference type="Proteomes" id="UP000629468">
    <property type="component" value="Unassembled WGS sequence"/>
</dbReference>
<evidence type="ECO:0000313" key="3">
    <source>
        <dbReference type="EMBL" id="KAF7762306.1"/>
    </source>
</evidence>
<keyword evidence="1" id="KW-0472">Membrane</keyword>
<feature type="transmembrane region" description="Helical" evidence="1">
    <location>
        <begin position="255"/>
        <end position="275"/>
    </location>
</feature>
<organism evidence="3 4">
    <name type="scientific">Agaricus bisporus var. burnettii</name>
    <dbReference type="NCBI Taxonomy" id="192524"/>
    <lineage>
        <taxon>Eukaryota</taxon>
        <taxon>Fungi</taxon>
        <taxon>Dikarya</taxon>
        <taxon>Basidiomycota</taxon>
        <taxon>Agaricomycotina</taxon>
        <taxon>Agaricomycetes</taxon>
        <taxon>Agaricomycetidae</taxon>
        <taxon>Agaricales</taxon>
        <taxon>Agaricineae</taxon>
        <taxon>Agaricaceae</taxon>
        <taxon>Agaricus</taxon>
    </lineage>
</organism>
<protein>
    <recommendedName>
        <fullName evidence="2">DUF6533 domain-containing protein</fullName>
    </recommendedName>
</protein>
<feature type="transmembrane region" description="Helical" evidence="1">
    <location>
        <begin position="172"/>
        <end position="191"/>
    </location>
</feature>
<keyword evidence="1" id="KW-0812">Transmembrane</keyword>
<accession>A0A8H7C5G6</accession>
<feature type="domain" description="DUF6533" evidence="2">
    <location>
        <begin position="70"/>
        <end position="115"/>
    </location>
</feature>
<sequence>MGCSRQAQRGVERLRSDNVTCDTEVLSTSSLVSPLVSGARPAPFLAPSQTARTEPITTFPAMSSVMIRQYTNIAALVLLIYDQILTWDKEVNRIWFSSDWVLKIMFFLGRYWALAIQIINLVATHPYILEKQVMSCHKWFGFQTCAVVLLLLNLQLILKLRVYALYERSTKMGVFLICGFLCYTAVMLWLGSEFIPLLQLDSNCMVMEQPDQKTTIAFWFGALVALDLVTLWGLTTNKYRDGLRHGWSTNPILRLVMRDTTWSCLAIVCLFIALLPYNLIVQQVGHVIYSILCSLVSVITCRTILNMRGLSDSDGQLSIDITTVDIELTNLADLE</sequence>
<feature type="transmembrane region" description="Helical" evidence="1">
    <location>
        <begin position="216"/>
        <end position="234"/>
    </location>
</feature>
<evidence type="ECO:0000256" key="1">
    <source>
        <dbReference type="SAM" id="Phobius"/>
    </source>
</evidence>
<dbReference type="EMBL" id="JABXXO010000012">
    <property type="protein sequence ID" value="KAF7762306.1"/>
    <property type="molecule type" value="Genomic_DNA"/>
</dbReference>
<feature type="transmembrane region" description="Helical" evidence="1">
    <location>
        <begin position="111"/>
        <end position="128"/>
    </location>
</feature>
<comment type="caution">
    <text evidence="3">The sequence shown here is derived from an EMBL/GenBank/DDBJ whole genome shotgun (WGS) entry which is preliminary data.</text>
</comment>
<gene>
    <name evidence="3" type="ORF">Agabi119p4_8899</name>
</gene>
<dbReference type="Pfam" id="PF20151">
    <property type="entry name" value="DUF6533"/>
    <property type="match status" value="1"/>
</dbReference>
<keyword evidence="1" id="KW-1133">Transmembrane helix</keyword>
<dbReference type="AlphaFoldDB" id="A0A8H7C5G6"/>
<evidence type="ECO:0000259" key="2">
    <source>
        <dbReference type="Pfam" id="PF20151"/>
    </source>
</evidence>
<evidence type="ECO:0000313" key="4">
    <source>
        <dbReference type="Proteomes" id="UP000629468"/>
    </source>
</evidence>
<dbReference type="InterPro" id="IPR045340">
    <property type="entry name" value="DUF6533"/>
</dbReference>
<feature type="transmembrane region" description="Helical" evidence="1">
    <location>
        <begin position="140"/>
        <end position="160"/>
    </location>
</feature>
<feature type="transmembrane region" description="Helical" evidence="1">
    <location>
        <begin position="287"/>
        <end position="305"/>
    </location>
</feature>
<proteinExistence type="predicted"/>
<name>A0A8H7C5G6_AGABI</name>